<protein>
    <submittedName>
        <fullName evidence="2">Uncharacterized protein</fullName>
    </submittedName>
</protein>
<proteinExistence type="predicted"/>
<keyword evidence="3" id="KW-1185">Reference proteome</keyword>
<evidence type="ECO:0000313" key="3">
    <source>
        <dbReference type="Proteomes" id="UP000271554"/>
    </source>
</evidence>
<dbReference type="AlphaFoldDB" id="A0A387H3C6"/>
<feature type="region of interest" description="Disordered" evidence="1">
    <location>
        <begin position="34"/>
        <end position="60"/>
    </location>
</feature>
<organism evidence="2 3">
    <name type="scientific">Streptomyces hundungensis</name>
    <dbReference type="NCBI Taxonomy" id="1077946"/>
    <lineage>
        <taxon>Bacteria</taxon>
        <taxon>Bacillati</taxon>
        <taxon>Actinomycetota</taxon>
        <taxon>Actinomycetes</taxon>
        <taxon>Kitasatosporales</taxon>
        <taxon>Streptomycetaceae</taxon>
        <taxon>Streptomyces</taxon>
    </lineage>
</organism>
<name>A0A387H3C6_9ACTN</name>
<evidence type="ECO:0000256" key="1">
    <source>
        <dbReference type="SAM" id="MobiDB-lite"/>
    </source>
</evidence>
<feature type="compositionally biased region" description="Low complexity" evidence="1">
    <location>
        <begin position="37"/>
        <end position="47"/>
    </location>
</feature>
<reference evidence="2 3" key="1">
    <citation type="submission" date="2018-10" db="EMBL/GenBank/DDBJ databases">
        <title>Relationship between Morphology and Antimicrobial Activity in Streptomyces.</title>
        <authorList>
            <person name="Kang H.J."/>
            <person name="Kim S.B."/>
        </authorList>
    </citation>
    <scope>NUCLEOTIDE SEQUENCE [LARGE SCALE GENOMIC DNA]</scope>
    <source>
        <strain evidence="2 3">BH38</strain>
    </source>
</reference>
<dbReference type="EMBL" id="CP032698">
    <property type="protein sequence ID" value="AYG78185.1"/>
    <property type="molecule type" value="Genomic_DNA"/>
</dbReference>
<dbReference type="SUPFAM" id="SSF82171">
    <property type="entry name" value="DPP6 N-terminal domain-like"/>
    <property type="match status" value="1"/>
</dbReference>
<sequence length="294" mass="31096">MTPLFGQAAWSGRARMRAAAVVTAVVLGAVGCGSGGSSDPQGGQAAQRSAGTAATPDSEKALDAPVAKGIASLTRGNLTLLAFYDPSTGRQTFGTWLPQSSEDNPWKRYSFSPDWERYTWVKDGELFVGSFTGSAVVSSYDKKPGIRIGGKPTFNGGKRAYRQPRFSADGKRIYALGNDDKVYSADPASPDQLTEEATMDPGAFFGGRSDLLWDLGADGKVIKRPSALIPRRGAQVTSPDGSKTLLSNGAGWFVKTNGAPGEPKLAFESFTDDMNQPVGNGPDPGKTLDLIGWY</sequence>
<gene>
    <name evidence="2" type="ORF">DWB77_00292</name>
</gene>
<evidence type="ECO:0000313" key="2">
    <source>
        <dbReference type="EMBL" id="AYG78185.1"/>
    </source>
</evidence>
<accession>A0A387H3C6</accession>
<dbReference type="Proteomes" id="UP000271554">
    <property type="component" value="Chromosome"/>
</dbReference>
<dbReference type="KEGG" id="shun:DWB77_00292"/>